<reference evidence="3" key="1">
    <citation type="submission" date="2023-01" db="EMBL/GenBank/DDBJ databases">
        <title>The growth and conidiation of Purpureocillium lavendulum are regulated by nitrogen source and histone H3K14 acetylation.</title>
        <authorList>
            <person name="Tang P."/>
            <person name="Han J."/>
            <person name="Zhang C."/>
            <person name="Tang P."/>
            <person name="Qi F."/>
            <person name="Zhang K."/>
            <person name="Liang L."/>
        </authorList>
    </citation>
    <scope>NUCLEOTIDE SEQUENCE</scope>
    <source>
        <strain evidence="3">YMF1.00683</strain>
    </source>
</reference>
<feature type="signal peptide" evidence="1">
    <location>
        <begin position="1"/>
        <end position="23"/>
    </location>
</feature>
<protein>
    <submittedName>
        <fullName evidence="3">Endonuclease/exonuclease/phosphatase family</fullName>
    </submittedName>
</protein>
<comment type="caution">
    <text evidence="3">The sequence shown here is derived from an EMBL/GenBank/DDBJ whole genome shotgun (WGS) entry which is preliminary data.</text>
</comment>
<name>A0AB34G1Y5_9HYPO</name>
<keyword evidence="4" id="KW-1185">Reference proteome</keyword>
<sequence>MQLSSLFATALAVISLGASTASAAIIPRQDGTLKFVKGSPLTFEYQTSQPDAKNWIAIYYSNYGGPVKEEYVTDSLTWEWAKESKGKVSLTTTKLQPGAYTVYFLAKNGYKWLANPIDVIVPGDGPFQFIVPIFTTLNGRVGDEFEADISGLIESPAQREPSFTKVGGDDWIQVSPDGSISGTPTKGGMSFVSVKATSKKNDHATLNVTIPVQNARTPLVEKLTVLTFNMWVGGRKINGFHKKQVRYLANSDADIVGLQESGDGSGIRLAQALGWNVWQGKDVSIITRYPISQVYDGTGVAGAVRVSLDKWKHDVIVWNAHLGYTPYGPYDLCFDNVTVDEVMKRETQSGRTPQIVAIMDKMKPHIANANNVPVILMGDFNAPSHLDWTDATRAQHCNVGPVNWPTSAEPTKAGLVDSFREVHSNPITEPGITWSPIYRTNDGRPEPLDRIDFVYHKGLRTLDSQAQIVGSIKPEPNHADNEWPSDHAAVRSVFRLRFHDQLVWFESDHSPIGAALVGIRHGPWAVSGHEEQMMGARNDK</sequence>
<feature type="chain" id="PRO_5044329039" evidence="1">
    <location>
        <begin position="24"/>
        <end position="540"/>
    </location>
</feature>
<keyword evidence="1" id="KW-0732">Signal</keyword>
<dbReference type="EMBL" id="JAQHRD010000001">
    <property type="protein sequence ID" value="KAJ6445268.1"/>
    <property type="molecule type" value="Genomic_DNA"/>
</dbReference>
<dbReference type="Proteomes" id="UP001163105">
    <property type="component" value="Unassembled WGS sequence"/>
</dbReference>
<dbReference type="InterPro" id="IPR036691">
    <property type="entry name" value="Endo/exonu/phosph_ase_sf"/>
</dbReference>
<gene>
    <name evidence="3" type="ORF">O9K51_00027</name>
</gene>
<dbReference type="PANTHER" id="PTHR41349:SF1">
    <property type="entry name" value="PROTEIN CBG08683"/>
    <property type="match status" value="1"/>
</dbReference>
<evidence type="ECO:0000313" key="3">
    <source>
        <dbReference type="EMBL" id="KAJ6445268.1"/>
    </source>
</evidence>
<keyword evidence="3" id="KW-0540">Nuclease</keyword>
<keyword evidence="3" id="KW-0378">Hydrolase</keyword>
<dbReference type="Pfam" id="PF03372">
    <property type="entry name" value="Exo_endo_phos"/>
    <property type="match status" value="1"/>
</dbReference>
<evidence type="ECO:0000259" key="2">
    <source>
        <dbReference type="Pfam" id="PF03372"/>
    </source>
</evidence>
<dbReference type="AlphaFoldDB" id="A0AB34G1Y5"/>
<evidence type="ECO:0000313" key="4">
    <source>
        <dbReference type="Proteomes" id="UP001163105"/>
    </source>
</evidence>
<dbReference type="Gene3D" id="3.60.10.10">
    <property type="entry name" value="Endonuclease/exonuclease/phosphatase"/>
    <property type="match status" value="1"/>
</dbReference>
<dbReference type="PANTHER" id="PTHR41349">
    <property type="match status" value="1"/>
</dbReference>
<feature type="domain" description="Endonuclease/exonuclease/phosphatase" evidence="2">
    <location>
        <begin position="226"/>
        <end position="487"/>
    </location>
</feature>
<proteinExistence type="predicted"/>
<accession>A0AB34G1Y5</accession>
<dbReference type="GO" id="GO:0004519">
    <property type="term" value="F:endonuclease activity"/>
    <property type="evidence" value="ECO:0007669"/>
    <property type="project" value="UniProtKB-KW"/>
</dbReference>
<organism evidence="3 4">
    <name type="scientific">Purpureocillium lavendulum</name>
    <dbReference type="NCBI Taxonomy" id="1247861"/>
    <lineage>
        <taxon>Eukaryota</taxon>
        <taxon>Fungi</taxon>
        <taxon>Dikarya</taxon>
        <taxon>Ascomycota</taxon>
        <taxon>Pezizomycotina</taxon>
        <taxon>Sordariomycetes</taxon>
        <taxon>Hypocreomycetidae</taxon>
        <taxon>Hypocreales</taxon>
        <taxon>Ophiocordycipitaceae</taxon>
        <taxon>Purpureocillium</taxon>
    </lineage>
</organism>
<keyword evidence="3" id="KW-0255">Endonuclease</keyword>
<evidence type="ECO:0000256" key="1">
    <source>
        <dbReference type="SAM" id="SignalP"/>
    </source>
</evidence>
<dbReference type="SUPFAM" id="SSF56219">
    <property type="entry name" value="DNase I-like"/>
    <property type="match status" value="1"/>
</dbReference>
<dbReference type="InterPro" id="IPR005135">
    <property type="entry name" value="Endo/exonuclease/phosphatase"/>
</dbReference>